<organism evidence="8 9">
    <name type="scientific">Aceticella autotrophica</name>
    <dbReference type="NCBI Taxonomy" id="2755338"/>
    <lineage>
        <taxon>Bacteria</taxon>
        <taxon>Bacillati</taxon>
        <taxon>Bacillota</taxon>
        <taxon>Clostridia</taxon>
        <taxon>Thermoanaerobacterales</taxon>
        <taxon>Thermoanaerobacteraceae</taxon>
        <taxon>Aceticella</taxon>
    </lineage>
</organism>
<dbReference type="GO" id="GO:0042781">
    <property type="term" value="F:3'-tRNA processing endoribonuclease activity"/>
    <property type="evidence" value="ECO:0007669"/>
    <property type="project" value="TreeGrafter"/>
</dbReference>
<protein>
    <recommendedName>
        <fullName evidence="6 7">Ribonuclease P protein component</fullName>
        <shortName evidence="6">RNase P protein</shortName>
        <shortName evidence="6">RNaseP protein</shortName>
        <ecNumber evidence="6 7">3.1.26.5</ecNumber>
    </recommendedName>
    <alternativeName>
        <fullName evidence="6">Protein C5</fullName>
    </alternativeName>
</protein>
<dbReference type="Pfam" id="PF00825">
    <property type="entry name" value="Ribonuclease_P"/>
    <property type="match status" value="1"/>
</dbReference>
<reference evidence="8" key="1">
    <citation type="submission" date="2020-08" db="EMBL/GenBank/DDBJ databases">
        <title>Genomic insights into the carbon and energy metabolism of the first obligate autotrophic acetogenic bacterium Aceticella autotrophica gen. nov., sp. nov.</title>
        <authorList>
            <person name="Toshchakov S.V."/>
            <person name="Elcheninov A.G."/>
            <person name="Kublanov I.V."/>
            <person name="Frolov E.N."/>
            <person name="Lebedinsky A.V."/>
        </authorList>
    </citation>
    <scope>NUCLEOTIDE SEQUENCE</scope>
    <source>
        <strain evidence="8">3443-3Ac</strain>
    </source>
</reference>
<evidence type="ECO:0000313" key="9">
    <source>
        <dbReference type="Proteomes" id="UP000671913"/>
    </source>
</evidence>
<name>A0A975GAG4_9THEO</name>
<keyword evidence="4 6" id="KW-0378">Hydrolase</keyword>
<dbReference type="Gene3D" id="3.30.230.10">
    <property type="match status" value="1"/>
</dbReference>
<evidence type="ECO:0000256" key="7">
    <source>
        <dbReference type="NCBIfam" id="TIGR00188"/>
    </source>
</evidence>
<dbReference type="InterPro" id="IPR014721">
    <property type="entry name" value="Ribsml_uS5_D2-typ_fold_subgr"/>
</dbReference>
<dbReference type="PANTHER" id="PTHR33992">
    <property type="entry name" value="RIBONUCLEASE P PROTEIN COMPONENT"/>
    <property type="match status" value="1"/>
</dbReference>
<dbReference type="SUPFAM" id="SSF54211">
    <property type="entry name" value="Ribosomal protein S5 domain 2-like"/>
    <property type="match status" value="1"/>
</dbReference>
<accession>A0A975GAG4</accession>
<keyword evidence="3 6" id="KW-0255">Endonuclease</keyword>
<evidence type="ECO:0000256" key="6">
    <source>
        <dbReference type="HAMAP-Rule" id="MF_00227"/>
    </source>
</evidence>
<dbReference type="InterPro" id="IPR020568">
    <property type="entry name" value="Ribosomal_Su5_D2-typ_SF"/>
</dbReference>
<dbReference type="Proteomes" id="UP000671913">
    <property type="component" value="Chromosome"/>
</dbReference>
<dbReference type="EMBL" id="CP060096">
    <property type="protein sequence ID" value="QSZ27368.1"/>
    <property type="molecule type" value="Genomic_DNA"/>
</dbReference>
<dbReference type="GO" id="GO:0000049">
    <property type="term" value="F:tRNA binding"/>
    <property type="evidence" value="ECO:0007669"/>
    <property type="project" value="UniProtKB-UniRule"/>
</dbReference>
<keyword evidence="5 6" id="KW-0694">RNA-binding</keyword>
<evidence type="ECO:0000256" key="5">
    <source>
        <dbReference type="ARBA" id="ARBA00022884"/>
    </source>
</evidence>
<gene>
    <name evidence="6 8" type="primary">rnpA</name>
    <name evidence="8" type="ORF">ACETAC_11165</name>
</gene>
<sequence>MIKLKKTYEFKNVYNNGCSLANKYLILYYYKNNLNYNRVGYSISKKIGKSVIRNHIRRLMNESLRLMDSKLNTGYDMVFIARTKIIEADFHMINNAIKMLLKKTPIMPVKKR</sequence>
<dbReference type="GO" id="GO:0030677">
    <property type="term" value="C:ribonuclease P complex"/>
    <property type="evidence" value="ECO:0007669"/>
    <property type="project" value="TreeGrafter"/>
</dbReference>
<evidence type="ECO:0000313" key="8">
    <source>
        <dbReference type="EMBL" id="QSZ27368.1"/>
    </source>
</evidence>
<evidence type="ECO:0000256" key="2">
    <source>
        <dbReference type="ARBA" id="ARBA00022722"/>
    </source>
</evidence>
<evidence type="ECO:0000256" key="3">
    <source>
        <dbReference type="ARBA" id="ARBA00022759"/>
    </source>
</evidence>
<dbReference type="HAMAP" id="MF_00227">
    <property type="entry name" value="RNase_P"/>
    <property type="match status" value="1"/>
</dbReference>
<dbReference type="RefSeq" id="WP_284680062.1">
    <property type="nucleotide sequence ID" value="NZ_CP060096.1"/>
</dbReference>
<dbReference type="GO" id="GO:0001682">
    <property type="term" value="P:tRNA 5'-leader removal"/>
    <property type="evidence" value="ECO:0007669"/>
    <property type="project" value="UniProtKB-UniRule"/>
</dbReference>
<dbReference type="InterPro" id="IPR000100">
    <property type="entry name" value="RNase_P"/>
</dbReference>
<keyword evidence="2 6" id="KW-0540">Nuclease</keyword>
<evidence type="ECO:0000256" key="4">
    <source>
        <dbReference type="ARBA" id="ARBA00022801"/>
    </source>
</evidence>
<proteinExistence type="inferred from homology"/>
<dbReference type="GO" id="GO:0004526">
    <property type="term" value="F:ribonuclease P activity"/>
    <property type="evidence" value="ECO:0007669"/>
    <property type="project" value="UniProtKB-UniRule"/>
</dbReference>
<comment type="function">
    <text evidence="6">RNaseP catalyzes the removal of the 5'-leader sequence from pre-tRNA to produce the mature 5'-terminus. It can also cleave other RNA substrates such as 4.5S RNA. The protein component plays an auxiliary but essential role in vivo by binding to the 5'-leader sequence and broadening the substrate specificity of the ribozyme.</text>
</comment>
<keyword evidence="1 6" id="KW-0819">tRNA processing</keyword>
<dbReference type="NCBIfam" id="TIGR00188">
    <property type="entry name" value="rnpA"/>
    <property type="match status" value="1"/>
</dbReference>
<comment type="catalytic activity">
    <reaction evidence="6">
        <text>Endonucleolytic cleavage of RNA, removing 5'-extranucleotides from tRNA precursor.</text>
        <dbReference type="EC" id="3.1.26.5"/>
    </reaction>
</comment>
<comment type="subunit">
    <text evidence="6">Consists of a catalytic RNA component (M1 or rnpB) and a protein subunit.</text>
</comment>
<dbReference type="AlphaFoldDB" id="A0A975GAG4"/>
<evidence type="ECO:0000256" key="1">
    <source>
        <dbReference type="ARBA" id="ARBA00022694"/>
    </source>
</evidence>
<dbReference type="PANTHER" id="PTHR33992:SF1">
    <property type="entry name" value="RIBONUCLEASE P PROTEIN COMPONENT"/>
    <property type="match status" value="1"/>
</dbReference>
<keyword evidence="9" id="KW-1185">Reference proteome</keyword>
<comment type="similarity">
    <text evidence="6">Belongs to the RnpA family.</text>
</comment>
<dbReference type="EC" id="3.1.26.5" evidence="6 7"/>
<dbReference type="KEGG" id="aaut:ACETAC_11165"/>